<dbReference type="Proteomes" id="UP001056120">
    <property type="component" value="Linkage Group LG04"/>
</dbReference>
<protein>
    <submittedName>
        <fullName evidence="1">Uncharacterized protein</fullName>
    </submittedName>
</protein>
<name>A0ACB9JFG8_9ASTR</name>
<dbReference type="EMBL" id="CM042021">
    <property type="protein sequence ID" value="KAI3818882.1"/>
    <property type="molecule type" value="Genomic_DNA"/>
</dbReference>
<comment type="caution">
    <text evidence="1">The sequence shown here is derived from an EMBL/GenBank/DDBJ whole genome shotgun (WGS) entry which is preliminary data.</text>
</comment>
<gene>
    <name evidence="1" type="ORF">L1987_12703</name>
</gene>
<evidence type="ECO:0000313" key="1">
    <source>
        <dbReference type="EMBL" id="KAI3818882.1"/>
    </source>
</evidence>
<sequence>MRVYRKTSVENYQSSGWCDDPSYGTLVRMVEINRLAMMLSPEISLQWRDDGWRWGFRVGYSWAFVF</sequence>
<proteinExistence type="predicted"/>
<keyword evidence="2" id="KW-1185">Reference proteome</keyword>
<organism evidence="1 2">
    <name type="scientific">Smallanthus sonchifolius</name>
    <dbReference type="NCBI Taxonomy" id="185202"/>
    <lineage>
        <taxon>Eukaryota</taxon>
        <taxon>Viridiplantae</taxon>
        <taxon>Streptophyta</taxon>
        <taxon>Embryophyta</taxon>
        <taxon>Tracheophyta</taxon>
        <taxon>Spermatophyta</taxon>
        <taxon>Magnoliopsida</taxon>
        <taxon>eudicotyledons</taxon>
        <taxon>Gunneridae</taxon>
        <taxon>Pentapetalae</taxon>
        <taxon>asterids</taxon>
        <taxon>campanulids</taxon>
        <taxon>Asterales</taxon>
        <taxon>Asteraceae</taxon>
        <taxon>Asteroideae</taxon>
        <taxon>Heliantheae alliance</taxon>
        <taxon>Millerieae</taxon>
        <taxon>Smallanthus</taxon>
    </lineage>
</organism>
<reference evidence="1 2" key="2">
    <citation type="journal article" date="2022" name="Mol. Ecol. Resour.">
        <title>The genomes of chicory, endive, great burdock and yacon provide insights into Asteraceae paleo-polyploidization history and plant inulin production.</title>
        <authorList>
            <person name="Fan W."/>
            <person name="Wang S."/>
            <person name="Wang H."/>
            <person name="Wang A."/>
            <person name="Jiang F."/>
            <person name="Liu H."/>
            <person name="Zhao H."/>
            <person name="Xu D."/>
            <person name="Zhang Y."/>
        </authorList>
    </citation>
    <scope>NUCLEOTIDE SEQUENCE [LARGE SCALE GENOMIC DNA]</scope>
    <source>
        <strain evidence="2">cv. Yunnan</strain>
        <tissue evidence="1">Leaves</tissue>
    </source>
</reference>
<accession>A0ACB9JFG8</accession>
<evidence type="ECO:0000313" key="2">
    <source>
        <dbReference type="Proteomes" id="UP001056120"/>
    </source>
</evidence>
<reference evidence="2" key="1">
    <citation type="journal article" date="2022" name="Mol. Ecol. Resour.">
        <title>The genomes of chicory, endive, great burdock and yacon provide insights into Asteraceae palaeo-polyploidization history and plant inulin production.</title>
        <authorList>
            <person name="Fan W."/>
            <person name="Wang S."/>
            <person name="Wang H."/>
            <person name="Wang A."/>
            <person name="Jiang F."/>
            <person name="Liu H."/>
            <person name="Zhao H."/>
            <person name="Xu D."/>
            <person name="Zhang Y."/>
        </authorList>
    </citation>
    <scope>NUCLEOTIDE SEQUENCE [LARGE SCALE GENOMIC DNA]</scope>
    <source>
        <strain evidence="2">cv. Yunnan</strain>
    </source>
</reference>